<feature type="active site" evidence="2">
    <location>
        <position position="441"/>
    </location>
</feature>
<organism evidence="4 5">
    <name type="scientific">Shewanella frigidimarina (strain NCIMB 400)</name>
    <dbReference type="NCBI Taxonomy" id="318167"/>
    <lineage>
        <taxon>Bacteria</taxon>
        <taxon>Pseudomonadati</taxon>
        <taxon>Pseudomonadota</taxon>
        <taxon>Gammaproteobacteria</taxon>
        <taxon>Alteromonadales</taxon>
        <taxon>Shewanellaceae</taxon>
        <taxon>Shewanella</taxon>
    </lineage>
</organism>
<evidence type="ECO:0000313" key="5">
    <source>
        <dbReference type="Proteomes" id="UP000000684"/>
    </source>
</evidence>
<accession>Q07ZR9</accession>
<keyword evidence="2" id="KW-0378">Hydrolase</keyword>
<dbReference type="eggNOG" id="COG1067">
    <property type="taxonomic scope" value="Bacteria"/>
</dbReference>
<dbReference type="MEROPS" id="S16.A10"/>
<feature type="domain" description="Lon proteolytic" evidence="3">
    <location>
        <begin position="351"/>
        <end position="546"/>
    </location>
</feature>
<dbReference type="InterPro" id="IPR046843">
    <property type="entry name" value="LonB_AAA-LID"/>
</dbReference>
<dbReference type="Pfam" id="PF05362">
    <property type="entry name" value="Lon_C"/>
    <property type="match status" value="1"/>
</dbReference>
<dbReference type="SUPFAM" id="SSF54211">
    <property type="entry name" value="Ribosomal protein S5 domain 2-like"/>
    <property type="match status" value="1"/>
</dbReference>
<reference evidence="4 5" key="1">
    <citation type="submission" date="2006-08" db="EMBL/GenBank/DDBJ databases">
        <title>Complete sequence of Shewanella frigidimarina NCIMB 400.</title>
        <authorList>
            <consortium name="US DOE Joint Genome Institute"/>
            <person name="Copeland A."/>
            <person name="Lucas S."/>
            <person name="Lapidus A."/>
            <person name="Barry K."/>
            <person name="Detter J.C."/>
            <person name="Glavina del Rio T."/>
            <person name="Hammon N."/>
            <person name="Israni S."/>
            <person name="Dalin E."/>
            <person name="Tice H."/>
            <person name="Pitluck S."/>
            <person name="Fredrickson J.K."/>
            <person name="Kolker E."/>
            <person name="McCuel L.A."/>
            <person name="DiChristina T."/>
            <person name="Nealson K.H."/>
            <person name="Newman D."/>
            <person name="Tiedje J.M."/>
            <person name="Zhou J."/>
            <person name="Romine M.F."/>
            <person name="Culley D.E."/>
            <person name="Serres M."/>
            <person name="Chertkov O."/>
            <person name="Brettin T."/>
            <person name="Bruce D."/>
            <person name="Han C."/>
            <person name="Tapia R."/>
            <person name="Gilna P."/>
            <person name="Schmutz J."/>
            <person name="Larimer F."/>
            <person name="Land M."/>
            <person name="Hauser L."/>
            <person name="Kyrpides N."/>
            <person name="Mikhailova N."/>
            <person name="Richardson P."/>
        </authorList>
    </citation>
    <scope>NUCLEOTIDE SEQUENCE [LARGE SCALE GENOMIC DNA]</scope>
    <source>
        <strain evidence="4 5">NCIMB 400</strain>
    </source>
</reference>
<dbReference type="EC" id="3.4.21.53" evidence="2"/>
<dbReference type="InterPro" id="IPR020568">
    <property type="entry name" value="Ribosomal_Su5_D2-typ_SF"/>
</dbReference>
<dbReference type="PANTHER" id="PTHR10046">
    <property type="entry name" value="ATP DEPENDENT LON PROTEASE FAMILY MEMBER"/>
    <property type="match status" value="1"/>
</dbReference>
<dbReference type="HOGENOM" id="CLU_014785_2_0_6"/>
<proteinExistence type="inferred from homology"/>
<dbReference type="Gene3D" id="3.30.230.10">
    <property type="match status" value="1"/>
</dbReference>
<dbReference type="InterPro" id="IPR027065">
    <property type="entry name" value="Lon_Prtase"/>
</dbReference>
<dbReference type="KEGG" id="sfr:Sfri_2655"/>
<dbReference type="InterPro" id="IPR027417">
    <property type="entry name" value="P-loop_NTPase"/>
</dbReference>
<evidence type="ECO:0000313" key="4">
    <source>
        <dbReference type="EMBL" id="ABI72496.1"/>
    </source>
</evidence>
<dbReference type="STRING" id="318167.Sfri_2655"/>
<dbReference type="AlphaFoldDB" id="Q07ZR9"/>
<dbReference type="InterPro" id="IPR041699">
    <property type="entry name" value="AAA_32"/>
</dbReference>
<sequence length="596" mass="66645">MLISSHYFPLSQLNYHYMNSTLLPSAKLAPQYHLPDASTSVSFPSHILLGQERVVETFKLMSKTNSQHLFLADFLGVDRSLFIDALVTQANTPSSHYLVATKKQQEDTDIQFKWQQTLPPEHVGIIAKQESLSCYLQGTIRRADLLGRMLKTDKSSVYKPGALAKNHFVFICLASLWQRESLWDLLMQIIHDGFYRINNELTPIPLNCKIVLVGSGLSYSQLRVEDRNFNRHFPLLAEMSNEVDLTQHPESSYVQWLNVLAQAESVELEPSSLLPLFWYSSRLVEHQQRLSLSMLEFRQLLGQAKVYSGQATLNAAAIAKALEKLKFRHNSSEIYSAQSFDDNFINLPTKGAMVGQINALTVIDTGDYTYGEPARITSSVHYGDGEVADIERKSELGGNIHAKGMMILSACLYRIFGRDAPLHLNANIVFEQSYQEIDGDSASLAEYCCLMSAIAEHPIIQSLAVTGALDQFGNVQAIGGVNEKIEGFFNLCQRRGLTGEQGVIMPKANVLQLNLEPAVIEAIDKGLFHIHAIEHMDQAVELLMQMPAGVANEDNDFAPDTLYGLVQQRLDKLAGQDDDDVELNFFAKLLARLHII</sequence>
<dbReference type="Gene3D" id="3.40.50.300">
    <property type="entry name" value="P-loop containing nucleotide triphosphate hydrolases"/>
    <property type="match status" value="1"/>
</dbReference>
<dbReference type="InterPro" id="IPR008269">
    <property type="entry name" value="Lon_proteolytic"/>
</dbReference>
<gene>
    <name evidence="4" type="ordered locus">Sfri_2655</name>
</gene>
<evidence type="ECO:0000256" key="2">
    <source>
        <dbReference type="PROSITE-ProRule" id="PRU01122"/>
    </source>
</evidence>
<dbReference type="EMBL" id="CP000447">
    <property type="protein sequence ID" value="ABI72496.1"/>
    <property type="molecule type" value="Genomic_DNA"/>
</dbReference>
<comment type="catalytic activity">
    <reaction evidence="2">
        <text>Hydrolysis of proteins in presence of ATP.</text>
        <dbReference type="EC" id="3.4.21.53"/>
    </reaction>
</comment>
<keyword evidence="5" id="KW-1185">Reference proteome</keyword>
<dbReference type="PRINTS" id="PR00830">
    <property type="entry name" value="ENDOLAPTASE"/>
</dbReference>
<protein>
    <recommendedName>
        <fullName evidence="2">endopeptidase La</fullName>
        <ecNumber evidence="2">3.4.21.53</ecNumber>
    </recommendedName>
</protein>
<name>Q07ZR9_SHEFN</name>
<dbReference type="PROSITE" id="PS51786">
    <property type="entry name" value="LON_PROTEOLYTIC"/>
    <property type="match status" value="1"/>
</dbReference>
<keyword evidence="2" id="KW-0720">Serine protease</keyword>
<keyword evidence="1 2" id="KW-0645">Protease</keyword>
<dbReference type="GO" id="GO:0030163">
    <property type="term" value="P:protein catabolic process"/>
    <property type="evidence" value="ECO:0007669"/>
    <property type="project" value="InterPro"/>
</dbReference>
<dbReference type="GO" id="GO:0006508">
    <property type="term" value="P:proteolysis"/>
    <property type="evidence" value="ECO:0007669"/>
    <property type="project" value="UniProtKB-KW"/>
</dbReference>
<evidence type="ECO:0000256" key="1">
    <source>
        <dbReference type="ARBA" id="ARBA00022670"/>
    </source>
</evidence>
<dbReference type="InterPro" id="IPR014721">
    <property type="entry name" value="Ribsml_uS5_D2-typ_fold_subgr"/>
</dbReference>
<dbReference type="Pfam" id="PF13654">
    <property type="entry name" value="AAA_32"/>
    <property type="match status" value="1"/>
</dbReference>
<dbReference type="GO" id="GO:0005524">
    <property type="term" value="F:ATP binding"/>
    <property type="evidence" value="ECO:0007669"/>
    <property type="project" value="InterPro"/>
</dbReference>
<evidence type="ECO:0000259" key="3">
    <source>
        <dbReference type="PROSITE" id="PS51786"/>
    </source>
</evidence>
<feature type="active site" evidence="2">
    <location>
        <position position="484"/>
    </location>
</feature>
<comment type="similarity">
    <text evidence="2">Belongs to the peptidase S16 family.</text>
</comment>
<dbReference type="GO" id="GO:0004252">
    <property type="term" value="F:serine-type endopeptidase activity"/>
    <property type="evidence" value="ECO:0007669"/>
    <property type="project" value="UniProtKB-UniRule"/>
</dbReference>
<dbReference type="Pfam" id="PF20436">
    <property type="entry name" value="LonB_AAA-LID"/>
    <property type="match status" value="1"/>
</dbReference>
<dbReference type="Proteomes" id="UP000000684">
    <property type="component" value="Chromosome"/>
</dbReference>
<dbReference type="GO" id="GO:0004176">
    <property type="term" value="F:ATP-dependent peptidase activity"/>
    <property type="evidence" value="ECO:0007669"/>
    <property type="project" value="UniProtKB-UniRule"/>
</dbReference>